<protein>
    <submittedName>
        <fullName evidence="5">Helix-turn-helix domain-containing protein</fullName>
    </submittedName>
</protein>
<comment type="caution">
    <text evidence="5">The sequence shown here is derived from an EMBL/GenBank/DDBJ whole genome shotgun (WGS) entry which is preliminary data.</text>
</comment>
<evidence type="ECO:0000313" key="6">
    <source>
        <dbReference type="Proteomes" id="UP000438760"/>
    </source>
</evidence>
<dbReference type="RefSeq" id="WP_155092263.1">
    <property type="nucleotide sequence ID" value="NZ_CP102754.1"/>
</dbReference>
<keyword evidence="3" id="KW-0804">Transcription</keyword>
<organism evidence="5 6">
    <name type="scientific">Myroides albus</name>
    <dbReference type="NCBI Taxonomy" id="2562892"/>
    <lineage>
        <taxon>Bacteria</taxon>
        <taxon>Pseudomonadati</taxon>
        <taxon>Bacteroidota</taxon>
        <taxon>Flavobacteriia</taxon>
        <taxon>Flavobacteriales</taxon>
        <taxon>Flavobacteriaceae</taxon>
        <taxon>Myroides</taxon>
    </lineage>
</organism>
<dbReference type="InterPro" id="IPR003313">
    <property type="entry name" value="AraC-bd"/>
</dbReference>
<evidence type="ECO:0000256" key="3">
    <source>
        <dbReference type="ARBA" id="ARBA00023163"/>
    </source>
</evidence>
<dbReference type="Pfam" id="PF12833">
    <property type="entry name" value="HTH_18"/>
    <property type="match status" value="1"/>
</dbReference>
<evidence type="ECO:0000313" key="5">
    <source>
        <dbReference type="EMBL" id="MTG98233.1"/>
    </source>
</evidence>
<dbReference type="AlphaFoldDB" id="A0A6I3LJ13"/>
<dbReference type="GO" id="GO:0003700">
    <property type="term" value="F:DNA-binding transcription factor activity"/>
    <property type="evidence" value="ECO:0007669"/>
    <property type="project" value="InterPro"/>
</dbReference>
<evidence type="ECO:0000256" key="2">
    <source>
        <dbReference type="ARBA" id="ARBA00023125"/>
    </source>
</evidence>
<dbReference type="PANTHER" id="PTHR43280">
    <property type="entry name" value="ARAC-FAMILY TRANSCRIPTIONAL REGULATOR"/>
    <property type="match status" value="1"/>
</dbReference>
<name>A0A6I3LJ13_9FLAO</name>
<keyword evidence="1" id="KW-0805">Transcription regulation</keyword>
<dbReference type="SUPFAM" id="SSF46689">
    <property type="entry name" value="Homeodomain-like"/>
    <property type="match status" value="1"/>
</dbReference>
<gene>
    <name evidence="5" type="ORF">GJV76_08835</name>
</gene>
<accession>A0A6I3LJ13</accession>
<dbReference type="InterPro" id="IPR018060">
    <property type="entry name" value="HTH_AraC"/>
</dbReference>
<dbReference type="SUPFAM" id="SSF51215">
    <property type="entry name" value="Regulatory protein AraC"/>
    <property type="match status" value="1"/>
</dbReference>
<dbReference type="PRINTS" id="PR00032">
    <property type="entry name" value="HTHARAC"/>
</dbReference>
<keyword evidence="6" id="KW-1185">Reference proteome</keyword>
<dbReference type="InterPro" id="IPR037923">
    <property type="entry name" value="HTH-like"/>
</dbReference>
<dbReference type="InterPro" id="IPR009057">
    <property type="entry name" value="Homeodomain-like_sf"/>
</dbReference>
<keyword evidence="2" id="KW-0238">DNA-binding</keyword>
<feature type="domain" description="HTH araC/xylS-type" evidence="4">
    <location>
        <begin position="203"/>
        <end position="282"/>
    </location>
</feature>
<dbReference type="EMBL" id="WMJX01000016">
    <property type="protein sequence ID" value="MTG98233.1"/>
    <property type="molecule type" value="Genomic_DNA"/>
</dbReference>
<sequence>MPYNNEIVTYSQGPNAVGGIYVKDHNCLGKKSQMINHTHRDDYYVISIATNGAMVMDCELNKFQVKRNSILIVKPYQIHSLREITEDYNGYFLGVQDFRIPNHLSDLLFTIPGNKQLISISEEDLSLLTQTFDLMRCYMKKDNTYQTQIINGLFSTALHKICSLVESEHPITDLALLSQPALITSKFKRLITHQTHLNLPSFFASQLNITTAHLNDCVKKTTGQTASYWLKKSIIDEAKRLLYYTDKTVKEIAFNLGFEDHTYFSRMFKKNTYQTPLEFRIEYR</sequence>
<dbReference type="SMART" id="SM00342">
    <property type="entry name" value="HTH_ARAC"/>
    <property type="match status" value="1"/>
</dbReference>
<evidence type="ECO:0000259" key="4">
    <source>
        <dbReference type="PROSITE" id="PS01124"/>
    </source>
</evidence>
<dbReference type="OrthoDB" id="1096411at2"/>
<dbReference type="Pfam" id="PF02311">
    <property type="entry name" value="AraC_binding"/>
    <property type="match status" value="1"/>
</dbReference>
<dbReference type="PROSITE" id="PS01124">
    <property type="entry name" value="HTH_ARAC_FAMILY_2"/>
    <property type="match status" value="1"/>
</dbReference>
<dbReference type="PANTHER" id="PTHR43280:SF32">
    <property type="entry name" value="TRANSCRIPTIONAL REGULATORY PROTEIN"/>
    <property type="match status" value="1"/>
</dbReference>
<dbReference type="InterPro" id="IPR020449">
    <property type="entry name" value="Tscrpt_reg_AraC-type_HTH"/>
</dbReference>
<evidence type="ECO:0000256" key="1">
    <source>
        <dbReference type="ARBA" id="ARBA00023015"/>
    </source>
</evidence>
<dbReference type="GO" id="GO:0043565">
    <property type="term" value="F:sequence-specific DNA binding"/>
    <property type="evidence" value="ECO:0007669"/>
    <property type="project" value="InterPro"/>
</dbReference>
<reference evidence="5 6" key="1">
    <citation type="submission" date="2019-11" db="EMBL/GenBank/DDBJ databases">
        <title>Genome of Strain BIT-d1.</title>
        <authorList>
            <person name="Yang Y."/>
        </authorList>
    </citation>
    <scope>NUCLEOTIDE SEQUENCE [LARGE SCALE GENOMIC DNA]</scope>
    <source>
        <strain evidence="5 6">BIT-d1</strain>
    </source>
</reference>
<dbReference type="Proteomes" id="UP000438760">
    <property type="component" value="Unassembled WGS sequence"/>
</dbReference>
<dbReference type="Gene3D" id="1.10.10.60">
    <property type="entry name" value="Homeodomain-like"/>
    <property type="match status" value="1"/>
</dbReference>
<proteinExistence type="predicted"/>